<feature type="compositionally biased region" description="Acidic residues" evidence="1">
    <location>
        <begin position="125"/>
        <end position="136"/>
    </location>
</feature>
<dbReference type="Proteomes" id="UP001610335">
    <property type="component" value="Unassembled WGS sequence"/>
</dbReference>
<feature type="compositionally biased region" description="Basic and acidic residues" evidence="1">
    <location>
        <begin position="18"/>
        <end position="37"/>
    </location>
</feature>
<accession>A0ABR4ITI2</accession>
<dbReference type="InterPro" id="IPR019327">
    <property type="entry name" value="WKF"/>
</dbReference>
<sequence>MAEEKKSRSKRPSSKTKCTKDANADVDMRQEGDEAIKKTGKKRKDGVVKTGVEASAGEERKQRRSKKRRIGEDDGENSGLGLSEEKGGAEERKKKKKRISFAVNEKVEDDVNDEDAKVEAQSPKEEEEAEEADDENGAARKEEKKKLKREKRENRNKKKLEDSTSNSNGPTNDNSTADAKDGISPVLAYLDLYHNNRSAWKFQKIRETQLFKHILSLEHIPDRYDAALLSYLQGLKGEAAKQRLREMAQGVLKNDVEETKPEANVDLSEKPSDEQALSPTANYRKAVYAFRTKLAEGELTEDLGEVFEHLEADLKERFRKRRRGEIILFSVDGRVFTMSNLKAPPQKGKNAAQNQPANKKKKNRTAFVDISSSSDSDSDSEAEKKKNTKSQPVNKKKKRSRTATVEISSRSESSSSDSD</sequence>
<feature type="compositionally biased region" description="Polar residues" evidence="1">
    <location>
        <begin position="163"/>
        <end position="177"/>
    </location>
</feature>
<evidence type="ECO:0000259" key="2">
    <source>
        <dbReference type="Pfam" id="PF10180"/>
    </source>
</evidence>
<feature type="compositionally biased region" description="Basic and acidic residues" evidence="1">
    <location>
        <begin position="137"/>
        <end position="153"/>
    </location>
</feature>
<evidence type="ECO:0000256" key="1">
    <source>
        <dbReference type="SAM" id="MobiDB-lite"/>
    </source>
</evidence>
<keyword evidence="4" id="KW-1185">Reference proteome</keyword>
<feature type="compositionally biased region" description="Basic and acidic residues" evidence="1">
    <location>
        <begin position="114"/>
        <end position="124"/>
    </location>
</feature>
<organism evidence="3 4">
    <name type="scientific">Aspergillus cavernicola</name>
    <dbReference type="NCBI Taxonomy" id="176166"/>
    <lineage>
        <taxon>Eukaryota</taxon>
        <taxon>Fungi</taxon>
        <taxon>Dikarya</taxon>
        <taxon>Ascomycota</taxon>
        <taxon>Pezizomycotina</taxon>
        <taxon>Eurotiomycetes</taxon>
        <taxon>Eurotiomycetidae</taxon>
        <taxon>Eurotiales</taxon>
        <taxon>Aspergillaceae</taxon>
        <taxon>Aspergillus</taxon>
        <taxon>Aspergillus subgen. Nidulantes</taxon>
    </lineage>
</organism>
<proteinExistence type="predicted"/>
<comment type="caution">
    <text evidence="3">The sequence shown here is derived from an EMBL/GenBank/DDBJ whole genome shotgun (WGS) entry which is preliminary data.</text>
</comment>
<feature type="domain" description="WKF" evidence="2">
    <location>
        <begin position="188"/>
        <end position="250"/>
    </location>
</feature>
<dbReference type="PANTHER" id="PTHR22306">
    <property type="entry name" value="CHROMOSOME 7 OPEN READING FRAME 50"/>
    <property type="match status" value="1"/>
</dbReference>
<name>A0ABR4ITI2_9EURO</name>
<reference evidence="3 4" key="1">
    <citation type="submission" date="2024-07" db="EMBL/GenBank/DDBJ databases">
        <title>Section-level genome sequencing and comparative genomics of Aspergillus sections Usti and Cavernicolus.</title>
        <authorList>
            <consortium name="Lawrence Berkeley National Laboratory"/>
            <person name="Nybo J.L."/>
            <person name="Vesth T.C."/>
            <person name="Theobald S."/>
            <person name="Frisvad J.C."/>
            <person name="Larsen T.O."/>
            <person name="Kjaerboelling I."/>
            <person name="Rothschild-Mancinelli K."/>
            <person name="Lyhne E.K."/>
            <person name="Kogle M.E."/>
            <person name="Barry K."/>
            <person name="Clum A."/>
            <person name="Na H."/>
            <person name="Ledsgaard L."/>
            <person name="Lin J."/>
            <person name="Lipzen A."/>
            <person name="Kuo A."/>
            <person name="Riley R."/>
            <person name="Mondo S."/>
            <person name="LaButti K."/>
            <person name="Haridas S."/>
            <person name="Pangalinan J."/>
            <person name="Salamov A.A."/>
            <person name="Simmons B.A."/>
            <person name="Magnuson J.K."/>
            <person name="Chen J."/>
            <person name="Drula E."/>
            <person name="Henrissat B."/>
            <person name="Wiebenga A."/>
            <person name="Lubbers R.J."/>
            <person name="Gomes A.C."/>
            <person name="Makela M.R."/>
            <person name="Stajich J."/>
            <person name="Grigoriev I.V."/>
            <person name="Mortensen U.H."/>
            <person name="De vries R.P."/>
            <person name="Baker S.E."/>
            <person name="Andersen M.R."/>
        </authorList>
    </citation>
    <scope>NUCLEOTIDE SEQUENCE [LARGE SCALE GENOMIC DNA]</scope>
    <source>
        <strain evidence="3 4">CBS 600.67</strain>
    </source>
</reference>
<feature type="compositionally biased region" description="Low complexity" evidence="1">
    <location>
        <begin position="408"/>
        <end position="419"/>
    </location>
</feature>
<feature type="compositionally biased region" description="Low complexity" evidence="1">
    <location>
        <begin position="346"/>
        <end position="357"/>
    </location>
</feature>
<dbReference type="Pfam" id="PF10180">
    <property type="entry name" value="WKF"/>
    <property type="match status" value="1"/>
</dbReference>
<dbReference type="PANTHER" id="PTHR22306:SF2">
    <property type="entry name" value="CHROMOSOME 7 OPEN READING FRAME 50"/>
    <property type="match status" value="1"/>
</dbReference>
<feature type="region of interest" description="Disordered" evidence="1">
    <location>
        <begin position="1"/>
        <end position="180"/>
    </location>
</feature>
<evidence type="ECO:0000313" key="3">
    <source>
        <dbReference type="EMBL" id="KAL2831078.1"/>
    </source>
</evidence>
<evidence type="ECO:0000313" key="4">
    <source>
        <dbReference type="Proteomes" id="UP001610335"/>
    </source>
</evidence>
<dbReference type="EMBL" id="JBFXLS010000010">
    <property type="protein sequence ID" value="KAL2831078.1"/>
    <property type="molecule type" value="Genomic_DNA"/>
</dbReference>
<protein>
    <recommendedName>
        <fullName evidence="2">WKF domain-containing protein</fullName>
    </recommendedName>
</protein>
<gene>
    <name evidence="3" type="ORF">BDW59DRAFT_140347</name>
</gene>
<feature type="compositionally biased region" description="Basic and acidic residues" evidence="1">
    <location>
        <begin position="83"/>
        <end position="92"/>
    </location>
</feature>
<feature type="region of interest" description="Disordered" evidence="1">
    <location>
        <begin position="340"/>
        <end position="419"/>
    </location>
</feature>